<accession>A0A1K1KM10</accession>
<dbReference type="Proteomes" id="UP000190935">
    <property type="component" value="Chromosome I"/>
</dbReference>
<gene>
    <name evidence="2" type="ORF">LAC1533_0506</name>
</gene>
<evidence type="ECO:0000313" key="2">
    <source>
        <dbReference type="EMBL" id="SFV39926.1"/>
    </source>
</evidence>
<name>A0A1K1KM10_9LACO</name>
<dbReference type="EMBL" id="LT630287">
    <property type="protein sequence ID" value="SFV39926.1"/>
    <property type="molecule type" value="Genomic_DNA"/>
</dbReference>
<proteinExistence type="predicted"/>
<dbReference type="AlphaFoldDB" id="A0A1K1KM10"/>
<feature type="compositionally biased region" description="Basic and acidic residues" evidence="1">
    <location>
        <begin position="7"/>
        <end position="20"/>
    </location>
</feature>
<organism evidence="2 3">
    <name type="scientific">Ligilactobacillus acidipiscis</name>
    <dbReference type="NCBI Taxonomy" id="89059"/>
    <lineage>
        <taxon>Bacteria</taxon>
        <taxon>Bacillati</taxon>
        <taxon>Bacillota</taxon>
        <taxon>Bacilli</taxon>
        <taxon>Lactobacillales</taxon>
        <taxon>Lactobacillaceae</taxon>
        <taxon>Ligilactobacillus</taxon>
    </lineage>
</organism>
<evidence type="ECO:0000256" key="1">
    <source>
        <dbReference type="SAM" id="MobiDB-lite"/>
    </source>
</evidence>
<feature type="region of interest" description="Disordered" evidence="1">
    <location>
        <begin position="1"/>
        <end position="20"/>
    </location>
</feature>
<dbReference type="KEGG" id="laca:LAC1533_0506"/>
<evidence type="ECO:0000313" key="3">
    <source>
        <dbReference type="Proteomes" id="UP000190935"/>
    </source>
</evidence>
<reference evidence="3" key="1">
    <citation type="submission" date="2016-11" db="EMBL/GenBank/DDBJ databases">
        <authorList>
            <person name="Papadimitriou K."/>
        </authorList>
    </citation>
    <scope>NUCLEOTIDE SEQUENCE [LARGE SCALE GENOMIC DNA]</scope>
    <source>
        <strain evidence="3">ACA-DC 1533</strain>
    </source>
</reference>
<protein>
    <submittedName>
        <fullName evidence="2">Uncharacterized protein</fullName>
    </submittedName>
</protein>
<sequence length="37" mass="4379">MNLDSMSKTERRKSGDNEHYRVRTVYRVFQRCTVGTG</sequence>